<evidence type="ECO:0000313" key="3">
    <source>
        <dbReference type="Proteomes" id="UP001066276"/>
    </source>
</evidence>
<feature type="compositionally biased region" description="Low complexity" evidence="1">
    <location>
        <begin position="1"/>
        <end position="21"/>
    </location>
</feature>
<sequence>MEGVPRAAAPATSRGASAGGPEVRASTRSYPSSTLATFRRGLRLRAMAEAASPRLWLLRVFRTLRPEAAPNCSAVLAEFPTPL</sequence>
<organism evidence="2 3">
    <name type="scientific">Pleurodeles waltl</name>
    <name type="common">Iberian ribbed newt</name>
    <dbReference type="NCBI Taxonomy" id="8319"/>
    <lineage>
        <taxon>Eukaryota</taxon>
        <taxon>Metazoa</taxon>
        <taxon>Chordata</taxon>
        <taxon>Craniata</taxon>
        <taxon>Vertebrata</taxon>
        <taxon>Euteleostomi</taxon>
        <taxon>Amphibia</taxon>
        <taxon>Batrachia</taxon>
        <taxon>Caudata</taxon>
        <taxon>Salamandroidea</taxon>
        <taxon>Salamandridae</taxon>
        <taxon>Pleurodelinae</taxon>
        <taxon>Pleurodeles</taxon>
    </lineage>
</organism>
<comment type="caution">
    <text evidence="2">The sequence shown here is derived from an EMBL/GenBank/DDBJ whole genome shotgun (WGS) entry which is preliminary data.</text>
</comment>
<protein>
    <submittedName>
        <fullName evidence="2">Uncharacterized protein</fullName>
    </submittedName>
</protein>
<evidence type="ECO:0000256" key="1">
    <source>
        <dbReference type="SAM" id="MobiDB-lite"/>
    </source>
</evidence>
<proteinExistence type="predicted"/>
<gene>
    <name evidence="2" type="ORF">NDU88_005305</name>
</gene>
<accession>A0AAV7QHT6</accession>
<evidence type="ECO:0000313" key="2">
    <source>
        <dbReference type="EMBL" id="KAJ1138926.1"/>
    </source>
</evidence>
<dbReference type="Proteomes" id="UP001066276">
    <property type="component" value="Chromosome 6"/>
</dbReference>
<keyword evidence="3" id="KW-1185">Reference proteome</keyword>
<name>A0AAV7QHT6_PLEWA</name>
<dbReference type="EMBL" id="JANPWB010000010">
    <property type="protein sequence ID" value="KAJ1138926.1"/>
    <property type="molecule type" value="Genomic_DNA"/>
</dbReference>
<dbReference type="AlphaFoldDB" id="A0AAV7QHT6"/>
<feature type="region of interest" description="Disordered" evidence="1">
    <location>
        <begin position="1"/>
        <end position="31"/>
    </location>
</feature>
<reference evidence="2" key="1">
    <citation type="journal article" date="2022" name="bioRxiv">
        <title>Sequencing and chromosome-scale assembly of the giantPleurodeles waltlgenome.</title>
        <authorList>
            <person name="Brown T."/>
            <person name="Elewa A."/>
            <person name="Iarovenko S."/>
            <person name="Subramanian E."/>
            <person name="Araus A.J."/>
            <person name="Petzold A."/>
            <person name="Susuki M."/>
            <person name="Suzuki K.-i.T."/>
            <person name="Hayashi T."/>
            <person name="Toyoda A."/>
            <person name="Oliveira C."/>
            <person name="Osipova E."/>
            <person name="Leigh N.D."/>
            <person name="Simon A."/>
            <person name="Yun M.H."/>
        </authorList>
    </citation>
    <scope>NUCLEOTIDE SEQUENCE</scope>
    <source>
        <strain evidence="2">20211129_DDA</strain>
        <tissue evidence="2">Liver</tissue>
    </source>
</reference>